<proteinExistence type="predicted"/>
<evidence type="ECO:0000256" key="1">
    <source>
        <dbReference type="SAM" id="SignalP"/>
    </source>
</evidence>
<keyword evidence="1" id="KW-0732">Signal</keyword>
<feature type="chain" id="PRO_5022889478" description="Tetratricopeptide repeat protein" evidence="1">
    <location>
        <begin position="20"/>
        <end position="63"/>
    </location>
</feature>
<evidence type="ECO:0008006" key="4">
    <source>
        <dbReference type="Google" id="ProtNLM"/>
    </source>
</evidence>
<gene>
    <name evidence="2" type="ORF">ES675_10480</name>
</gene>
<evidence type="ECO:0000313" key="2">
    <source>
        <dbReference type="EMBL" id="TYB72958.1"/>
    </source>
</evidence>
<protein>
    <recommendedName>
        <fullName evidence="4">Tetratricopeptide repeat protein</fullName>
    </recommendedName>
</protein>
<name>A0A5D0QWU7_9FLAO</name>
<dbReference type="EMBL" id="VSKL01000003">
    <property type="protein sequence ID" value="TYB72958.1"/>
    <property type="molecule type" value="Genomic_DNA"/>
</dbReference>
<dbReference type="RefSeq" id="WP_066254849.1">
    <property type="nucleotide sequence ID" value="NZ_VSKL01000003.1"/>
</dbReference>
<reference evidence="2 3" key="1">
    <citation type="submission" date="2019-08" db="EMBL/GenBank/DDBJ databases">
        <title>Genomes of Antarctic Bizionia species.</title>
        <authorList>
            <person name="Bowman J.P."/>
        </authorList>
    </citation>
    <scope>NUCLEOTIDE SEQUENCE [LARGE SCALE GENOMIC DNA]</scope>
    <source>
        <strain evidence="2 3">APA-1</strain>
    </source>
</reference>
<dbReference type="OrthoDB" id="1197548at2"/>
<organism evidence="2 3">
    <name type="scientific">Bizionia algoritergicola</name>
    <dbReference type="NCBI Taxonomy" id="291187"/>
    <lineage>
        <taxon>Bacteria</taxon>
        <taxon>Pseudomonadati</taxon>
        <taxon>Bacteroidota</taxon>
        <taxon>Flavobacteriia</taxon>
        <taxon>Flavobacteriales</taxon>
        <taxon>Flavobacteriaceae</taxon>
        <taxon>Bizionia</taxon>
    </lineage>
</organism>
<feature type="signal peptide" evidence="1">
    <location>
        <begin position="1"/>
        <end position="19"/>
    </location>
</feature>
<evidence type="ECO:0000313" key="3">
    <source>
        <dbReference type="Proteomes" id="UP000324358"/>
    </source>
</evidence>
<sequence>MKFLFTTAFLMFFVLPVLSQSDAEIRAINVDKSEISLLEGDLDSALEYFSKARRYIKDIETVM</sequence>
<dbReference type="AlphaFoldDB" id="A0A5D0QWU7"/>
<comment type="caution">
    <text evidence="2">The sequence shown here is derived from an EMBL/GenBank/DDBJ whole genome shotgun (WGS) entry which is preliminary data.</text>
</comment>
<accession>A0A5D0QWU7</accession>
<keyword evidence="3" id="KW-1185">Reference proteome</keyword>
<dbReference type="Proteomes" id="UP000324358">
    <property type="component" value="Unassembled WGS sequence"/>
</dbReference>